<dbReference type="InterPro" id="IPR051531">
    <property type="entry name" value="N-acetyltransferase"/>
</dbReference>
<gene>
    <name evidence="2" type="ORF">GCM10007425_21120</name>
</gene>
<dbReference type="PANTHER" id="PTHR43792">
    <property type="entry name" value="GNAT FAMILY, PUTATIVE (AFU_ORTHOLOGUE AFUA_3G00765)-RELATED-RELATED"/>
    <property type="match status" value="1"/>
</dbReference>
<feature type="domain" description="N-acetyltransferase" evidence="1">
    <location>
        <begin position="18"/>
        <end position="158"/>
    </location>
</feature>
<dbReference type="InterPro" id="IPR000182">
    <property type="entry name" value="GNAT_dom"/>
</dbReference>
<sequence>MLATKNCKLVSLDATHDALIHALYTNDKVRAYLGGTRTKSQIQVIYAEFLTMPYYWAVYEKQTNTACGLICLDQHHDGEYYELSYQFLPEWWGKGYAKQCALAVLHYAFEQLKVDKIIAETQCANRASCRLLESIGMTIDKQVERFGAQQYIYSKTKL</sequence>
<organism evidence="2 3">
    <name type="scientific">Lysinibacillus alkalisoli</name>
    <dbReference type="NCBI Taxonomy" id="1911548"/>
    <lineage>
        <taxon>Bacteria</taxon>
        <taxon>Bacillati</taxon>
        <taxon>Bacillota</taxon>
        <taxon>Bacilli</taxon>
        <taxon>Bacillales</taxon>
        <taxon>Bacillaceae</taxon>
        <taxon>Lysinibacillus</taxon>
    </lineage>
</organism>
<dbReference type="InterPro" id="IPR016181">
    <property type="entry name" value="Acyl_CoA_acyltransferase"/>
</dbReference>
<evidence type="ECO:0000259" key="1">
    <source>
        <dbReference type="PROSITE" id="PS51186"/>
    </source>
</evidence>
<dbReference type="PROSITE" id="PS51186">
    <property type="entry name" value="GNAT"/>
    <property type="match status" value="1"/>
</dbReference>
<evidence type="ECO:0000313" key="2">
    <source>
        <dbReference type="EMBL" id="GGG26301.1"/>
    </source>
</evidence>
<reference evidence="2" key="1">
    <citation type="journal article" date="2014" name="Int. J. Syst. Evol. Microbiol.">
        <title>Complete genome sequence of Corynebacterium casei LMG S-19264T (=DSM 44701T), isolated from a smear-ripened cheese.</title>
        <authorList>
            <consortium name="US DOE Joint Genome Institute (JGI-PGF)"/>
            <person name="Walter F."/>
            <person name="Albersmeier A."/>
            <person name="Kalinowski J."/>
            <person name="Ruckert C."/>
        </authorList>
    </citation>
    <scope>NUCLEOTIDE SEQUENCE</scope>
    <source>
        <strain evidence="2">CGMCC 1.15760</strain>
    </source>
</reference>
<proteinExistence type="predicted"/>
<name>A0A917LHW2_9BACI</name>
<dbReference type="SUPFAM" id="SSF55729">
    <property type="entry name" value="Acyl-CoA N-acyltransferases (Nat)"/>
    <property type="match status" value="1"/>
</dbReference>
<keyword evidence="3" id="KW-1185">Reference proteome</keyword>
<comment type="caution">
    <text evidence="2">The sequence shown here is derived from an EMBL/GenBank/DDBJ whole genome shotgun (WGS) entry which is preliminary data.</text>
</comment>
<dbReference type="Gene3D" id="3.40.630.30">
    <property type="match status" value="1"/>
</dbReference>
<protein>
    <submittedName>
        <fullName evidence="2">Acetyltransferase</fullName>
    </submittedName>
</protein>
<dbReference type="AlphaFoldDB" id="A0A917LHW2"/>
<dbReference type="GO" id="GO:0016747">
    <property type="term" value="F:acyltransferase activity, transferring groups other than amino-acyl groups"/>
    <property type="evidence" value="ECO:0007669"/>
    <property type="project" value="InterPro"/>
</dbReference>
<accession>A0A917LHW2</accession>
<dbReference type="RefSeq" id="WP_188615019.1">
    <property type="nucleotide sequence ID" value="NZ_BMJT01000006.1"/>
</dbReference>
<dbReference type="EMBL" id="BMJT01000006">
    <property type="protein sequence ID" value="GGG26301.1"/>
    <property type="molecule type" value="Genomic_DNA"/>
</dbReference>
<reference evidence="2" key="2">
    <citation type="submission" date="2020-09" db="EMBL/GenBank/DDBJ databases">
        <authorList>
            <person name="Sun Q."/>
            <person name="Zhou Y."/>
        </authorList>
    </citation>
    <scope>NUCLEOTIDE SEQUENCE</scope>
    <source>
        <strain evidence="2">CGMCC 1.15760</strain>
    </source>
</reference>
<dbReference type="Pfam" id="PF13302">
    <property type="entry name" value="Acetyltransf_3"/>
    <property type="match status" value="1"/>
</dbReference>
<evidence type="ECO:0000313" key="3">
    <source>
        <dbReference type="Proteomes" id="UP000616608"/>
    </source>
</evidence>
<dbReference type="PANTHER" id="PTHR43792:SF1">
    <property type="entry name" value="N-ACETYLTRANSFERASE DOMAIN-CONTAINING PROTEIN"/>
    <property type="match status" value="1"/>
</dbReference>
<dbReference type="Proteomes" id="UP000616608">
    <property type="component" value="Unassembled WGS sequence"/>
</dbReference>